<feature type="domain" description="Glycosyl hydrolase family 59 catalytic" evidence="2">
    <location>
        <begin position="54"/>
        <end position="386"/>
    </location>
</feature>
<dbReference type="Gene3D" id="3.20.20.70">
    <property type="entry name" value="Aldolase class I"/>
    <property type="match status" value="1"/>
</dbReference>
<evidence type="ECO:0000256" key="1">
    <source>
        <dbReference type="SAM" id="SignalP"/>
    </source>
</evidence>
<dbReference type="Gene3D" id="2.115.10.20">
    <property type="entry name" value="Glycosyl hydrolase domain, family 43"/>
    <property type="match status" value="1"/>
</dbReference>
<feature type="non-terminal residue" evidence="3">
    <location>
        <position position="2060"/>
    </location>
</feature>
<dbReference type="Pfam" id="PF07554">
    <property type="entry name" value="FIVAR"/>
    <property type="match status" value="1"/>
</dbReference>
<protein>
    <submittedName>
        <fullName evidence="3">S-layer protein</fullName>
    </submittedName>
</protein>
<dbReference type="SUPFAM" id="SSF51445">
    <property type="entry name" value="(Trans)glycosidases"/>
    <property type="match status" value="1"/>
</dbReference>
<dbReference type="Gene3D" id="3.20.20.80">
    <property type="entry name" value="Glycosidases"/>
    <property type="match status" value="1"/>
</dbReference>
<dbReference type="Gene3D" id="2.60.120.560">
    <property type="entry name" value="Exo-inulinase, domain 1"/>
    <property type="match status" value="1"/>
</dbReference>
<evidence type="ECO:0000313" key="3">
    <source>
        <dbReference type="EMBL" id="EOR27549.1"/>
    </source>
</evidence>
<dbReference type="InterPro" id="IPR013785">
    <property type="entry name" value="Aldolase_TIM"/>
</dbReference>
<gene>
    <name evidence="3" type="ORF">A500_03956</name>
</gene>
<accession>R9CDV9</accession>
<feature type="signal peptide" evidence="1">
    <location>
        <begin position="1"/>
        <end position="29"/>
    </location>
</feature>
<dbReference type="Gene3D" id="2.60.120.260">
    <property type="entry name" value="Galactose-binding domain-like"/>
    <property type="match status" value="3"/>
</dbReference>
<organism evidence="3 4">
    <name type="scientific">Clostridium sartagoforme AAU1</name>
    <dbReference type="NCBI Taxonomy" id="1202534"/>
    <lineage>
        <taxon>Bacteria</taxon>
        <taxon>Bacillati</taxon>
        <taxon>Bacillota</taxon>
        <taxon>Clostridia</taxon>
        <taxon>Eubacteriales</taxon>
        <taxon>Clostridiaceae</taxon>
        <taxon>Clostridium</taxon>
    </lineage>
</organism>
<proteinExistence type="predicted"/>
<name>R9CDV9_9CLOT</name>
<keyword evidence="1" id="KW-0732">Signal</keyword>
<dbReference type="InterPro" id="IPR017853">
    <property type="entry name" value="GH"/>
</dbReference>
<keyword evidence="4" id="KW-1185">Reference proteome</keyword>
<comment type="caution">
    <text evidence="3">The sequence shown here is derived from an EMBL/GenBank/DDBJ whole genome shotgun (WGS) entry which is preliminary data.</text>
</comment>
<dbReference type="Gene3D" id="1.20.1270.70">
    <property type="entry name" value="Designed single chain three-helix bundle"/>
    <property type="match status" value="1"/>
</dbReference>
<dbReference type="PANTHER" id="PTHR22925">
    <property type="entry name" value="GLYCOSYL HYDROLASE 43 FAMILY MEMBER"/>
    <property type="match status" value="1"/>
</dbReference>
<reference evidence="3 4" key="1">
    <citation type="submission" date="2013-03" db="EMBL/GenBank/DDBJ databases">
        <title>Whole genome shotgun sequencing of Clostridium sartagoforme AAU1.</title>
        <authorList>
            <person name="Joshi C.G."/>
            <person name="Duggirala S.M."/>
            <person name="Nathani N.M."/>
            <person name="Bhatt V.D."/>
            <person name="Patel A.K."/>
            <person name="Pandya P.R."/>
            <person name="KaPatel J.A."/>
        </authorList>
    </citation>
    <scope>NUCLEOTIDE SEQUENCE [LARGE SCALE GENOMIC DNA]</scope>
    <source>
        <strain evidence="3 4">AAU1</strain>
    </source>
</reference>
<evidence type="ECO:0000313" key="4">
    <source>
        <dbReference type="Proteomes" id="UP000013988"/>
    </source>
</evidence>
<dbReference type="CDD" id="cd18825">
    <property type="entry name" value="GH43_CtGH43-like"/>
    <property type="match status" value="1"/>
</dbReference>
<dbReference type="Pfam" id="PF02057">
    <property type="entry name" value="Glyco_hydro_59"/>
    <property type="match status" value="1"/>
</dbReference>
<dbReference type="PANTHER" id="PTHR22925:SF3">
    <property type="entry name" value="GLYCOSYL HYDROLASE FAMILY PROTEIN 43"/>
    <property type="match status" value="1"/>
</dbReference>
<dbReference type="Proteomes" id="UP000013988">
    <property type="component" value="Unassembled WGS sequence"/>
</dbReference>
<evidence type="ECO:0000259" key="2">
    <source>
        <dbReference type="Pfam" id="PF02057"/>
    </source>
</evidence>
<dbReference type="InterPro" id="IPR049161">
    <property type="entry name" value="GH59_cat"/>
</dbReference>
<dbReference type="SUPFAM" id="SSF75005">
    <property type="entry name" value="Arabinanase/levansucrase/invertase"/>
    <property type="match status" value="2"/>
</dbReference>
<dbReference type="EMBL" id="ASRV01000042">
    <property type="protein sequence ID" value="EOR27549.1"/>
    <property type="molecule type" value="Genomic_DNA"/>
</dbReference>
<dbReference type="RefSeq" id="WP_016206258.1">
    <property type="nucleotide sequence ID" value="NZ_ASRV01000042.1"/>
</dbReference>
<dbReference type="InterPro" id="IPR023296">
    <property type="entry name" value="Glyco_hydro_beta-prop_sf"/>
</dbReference>
<sequence length="2060" mass="231093">MRFNKNLKVLIAKVLSVALFCGLLPTVNTIEAKAEEIVKEINIDGTKVDEYNRFKGFGTVTCNNTSRLLLDYKEENPEKYWEIMNELFNSETGAGLTHIKVELGADVNSSSGTEPATMRYSDEPANVVRGAGFHFAADAKKINPNISVEILRWGEPRWTWNLAANKDYEARYQWYKQTIDAFYEEFGYRIDYVGISQNERAQNNGKNEIEWLKYFTAEIKKEPNYTEDYESIKIVAADGYRDTKTISSVLLNNPDLIDEIDVISCHYGLTGSNELTQLQNRLVSEGKQPKEVWISEGIAPMINARYRENMEPNRNGLGGTAGIVDVVSRVMLGYSWTGAGSNPLNAVSFDFQPSVAAFYEGASYNPKHLISAFDPWSGFYEIDGGIQGVRQVMNFVGQDDHDTEENERWMILNEATYNDGSFSDGGVGVDSSTHNYMTMKDPETDDYTTVFANNTSQTRKYKINASNLSGKENEKVYLWETRGPESGQSYDENWMKNMGEITPEDGIYTVEVKPYSILTITTLDKSGIKDFEYQSNSMTEEKLKEDTILPLPYTDDFEYDEYALDEKGRDYVDRRGGTPRYTTDQNAAFEVVKEATKQAKAGSAEREDIEIPDAEEHGNMLQQMITHDNIGADWAVWGGTDGSASSSNPNTTLGDFRWTNYKASYDFLLDTHTTEISGRSNYALIGVRQVKAGGTDSHATYNARVYSDGKYEILKLGKVVKLGTIENFDKSDWHNLGFEARKNIFTLYLDNKIIDSYTDNDSTVMAGRITIGTGFYETLIDNLRVDPIEGYSYESDKYDSAQGKVYESEEAALANNDSINPIGYVGNWTFQQSGYAHYNRTLMRTDTNFPVWNGVTVTHKDSTTQSGVINKVYYQGSWGSNDANAWGNTGTSMEIQFKGTAVNLYGIRNPSNGKGEVYLDGNKVADIDYINNYEINELLWSSEELTDGNHVLKVVSKQGYISFSKAEITTTDKALSTIKLAPTSIVKIADEAQVGNAENTVYAIRKNGQVWGSQTSNAWANFNDSPALVINFTGSGIDYLAGAGAQQKYNFELDGQDVGNFGVNTSTGVMYSVRNLEQKAHTLKVSLKDNQRIDTFMDYKGANVYYTVDPDTVKTSSFIFNFNGTGFNLFGNTPDALLDVYVDNQLVNENTRVYSKGDRQTSYYIHGLSDKAHTAKVVVKGGSFVLDGIDVITGVDSVNYVNTSDLQKLYDDNKSKEKEKYTNESWSVFEEALTNAKDVLENVKPVQEEVDAAKTNLENAIKGLVELYTSITPGAEWKDAEGNLIEAHGGSVQKLNEEEINYDVNGDGKLDKDYWFWYGEDKTNSTRPVDGVKCYISEDLLNWKDMGTVLPMHNNILPVKAVENKLEFDVSQLNKFKELANLTEANEEYTQKQIDDAKYFVKAYVTEWEDEEKGIAKSYDEDSLRLAFERLYGRYNISERPKMLYNKQTKKFVIAFHSDSPTYDNETLVNWVKNGARAEDTNTGSRYGRAEIGFAVSDTPFGPFKLVNSTRMNWKPGLNDNRKGESRDMTMFVDYGHDVNNDGVDDAYAIYSSEMNSYMYVSLLNSEYTGPSIEGGEAKVGEDFSYRMLPDKSREASSVFYNNGYYYMLTSGTDGWNSTEIVYYRSKSMITAEGETWEKVGNPCIGVSFTEKGFDSQPTSIITVDSEKGQYIYMGDRWKTSSNGSAGPNSRYVWLPIQVKNDNTIAIEYYDNWNPNNEILYTPLTTSDKIEVDAKAGESIEKVLERFPKTTNIKAGDKEFTNINIKWQESQITSALLKQGEYKITGLLEAAEDNGYVNGRVITVNLIVREGQIVDLGYQGVVIQGGNSTNLPKAITIDGSQYTVEWANTTFNSAYETVSVNGIAKNNGEESQERDIKAKFEVIPNYLVYFIDSGTGTSPIYDVISKNTTNLINKTNDQIFNNENAWGYVNNEVSVKASTDINEKYSTGLYAKTDISYKFTLSPGTYTITAGFNEWWSVTRSMDQVITYKKNETEKTVNGERVDVSKSKNQAVSSTSFTIDENTVVTYTLKASSGSPAPIISWIAINKDDGVEVNKDELLK</sequence>
<feature type="chain" id="PRO_5038857013" evidence="1">
    <location>
        <begin position="30"/>
        <end position="2060"/>
    </location>
</feature>